<sequence length="363" mass="40498">MENEIRLFGLDISAWPKWLILLIGVIGVLVSFLVQGTSQETLYTRYPFRESIFFTFIQFLGYFILSSPYIISLLRGKSTLHSSFKYYFFTSFCLCCSMGLSNLSVERLSYPTAVLFKSSKLIPVMIGGMIFLNKKYNFLEILSIGLIVSGLIGVSYSDKVSKNKFDLIGVFLSVISLVFDAVASNLQEKALSEHGASQNELISMMYLIGSFIMFFVALVSGQLFRGVSLCMKYPPMIFYLASFAFLGSIGVQFVYLLMKAFGSLVTVMVTSTRKAATVCISFVLFPNKKFTFFHLGSILTIASGLALNYLGKSQAKRKNDVKMLPNHFNETTPFLPKRQDFRGDIDKSPSGLEGVKHTAVKSG</sequence>
<keyword evidence="5 6" id="KW-0472">Membrane</keyword>
<evidence type="ECO:0000256" key="4">
    <source>
        <dbReference type="ARBA" id="ARBA00022989"/>
    </source>
</evidence>
<evidence type="ECO:0000256" key="6">
    <source>
        <dbReference type="SAM" id="Phobius"/>
    </source>
</evidence>
<evidence type="ECO:0000313" key="7">
    <source>
        <dbReference type="EMBL" id="OHS96922.1"/>
    </source>
</evidence>
<keyword evidence="4 6" id="KW-1133">Transmembrane helix</keyword>
<feature type="transmembrane region" description="Helical" evidence="6">
    <location>
        <begin position="291"/>
        <end position="310"/>
    </location>
</feature>
<dbReference type="GO" id="GO:0005789">
    <property type="term" value="C:endoplasmic reticulum membrane"/>
    <property type="evidence" value="ECO:0007669"/>
    <property type="project" value="TreeGrafter"/>
</dbReference>
<keyword evidence="8" id="KW-1185">Reference proteome</keyword>
<dbReference type="OrthoDB" id="438495at2759"/>
<evidence type="ECO:0000313" key="8">
    <source>
        <dbReference type="Proteomes" id="UP000179807"/>
    </source>
</evidence>
<dbReference type="PANTHER" id="PTHR10778:SF8">
    <property type="entry name" value="ADENOSINE 3'-PHOSPHO 5'-PHOSPHOSULFATE TRANSPORTER 2"/>
    <property type="match status" value="1"/>
</dbReference>
<gene>
    <name evidence="7" type="ORF">TRFO_02043</name>
</gene>
<organism evidence="7 8">
    <name type="scientific">Tritrichomonas foetus</name>
    <dbReference type="NCBI Taxonomy" id="1144522"/>
    <lineage>
        <taxon>Eukaryota</taxon>
        <taxon>Metamonada</taxon>
        <taxon>Parabasalia</taxon>
        <taxon>Tritrichomonadida</taxon>
        <taxon>Tritrichomonadidae</taxon>
        <taxon>Tritrichomonas</taxon>
    </lineage>
</organism>
<comment type="subcellular location">
    <subcellularLocation>
        <location evidence="1">Membrane</location>
        <topology evidence="1">Multi-pass membrane protein</topology>
    </subcellularLocation>
</comment>
<dbReference type="GeneID" id="94825162"/>
<evidence type="ECO:0000256" key="2">
    <source>
        <dbReference type="ARBA" id="ARBA00022448"/>
    </source>
</evidence>
<dbReference type="SUPFAM" id="SSF103481">
    <property type="entry name" value="Multidrug resistance efflux transporter EmrE"/>
    <property type="match status" value="1"/>
</dbReference>
<dbReference type="GO" id="GO:0000139">
    <property type="term" value="C:Golgi membrane"/>
    <property type="evidence" value="ECO:0007669"/>
    <property type="project" value="TreeGrafter"/>
</dbReference>
<protein>
    <submittedName>
        <fullName evidence="7">Adenosine 3'-phospho 5'-phosphosulfate transporter 2</fullName>
    </submittedName>
</protein>
<evidence type="ECO:0000256" key="1">
    <source>
        <dbReference type="ARBA" id="ARBA00004141"/>
    </source>
</evidence>
<keyword evidence="2" id="KW-0813">Transport</keyword>
<evidence type="ECO:0000256" key="5">
    <source>
        <dbReference type="ARBA" id="ARBA00023136"/>
    </source>
</evidence>
<feature type="transmembrane region" description="Helical" evidence="6">
    <location>
        <begin position="236"/>
        <end position="257"/>
    </location>
</feature>
<reference evidence="7" key="1">
    <citation type="submission" date="2016-10" db="EMBL/GenBank/DDBJ databases">
        <authorList>
            <person name="Benchimol M."/>
            <person name="Almeida L.G."/>
            <person name="Vasconcelos A.T."/>
            <person name="Perreira-Neves A."/>
            <person name="Rosa I.A."/>
            <person name="Tasca T."/>
            <person name="Bogo M.R."/>
            <person name="de Souza W."/>
        </authorList>
    </citation>
    <scope>NUCLEOTIDE SEQUENCE [LARGE SCALE GENOMIC DNA]</scope>
    <source>
        <strain evidence="7">K</strain>
    </source>
</reference>
<dbReference type="VEuPathDB" id="TrichDB:TRFO_02043"/>
<feature type="transmembrane region" description="Helical" evidence="6">
    <location>
        <begin position="52"/>
        <end position="74"/>
    </location>
</feature>
<dbReference type="Gene3D" id="1.10.3730.20">
    <property type="match status" value="1"/>
</dbReference>
<dbReference type="Pfam" id="PF08449">
    <property type="entry name" value="UAA"/>
    <property type="match status" value="1"/>
</dbReference>
<proteinExistence type="predicted"/>
<dbReference type="EMBL" id="MLAK01001148">
    <property type="protein sequence ID" value="OHS96922.1"/>
    <property type="molecule type" value="Genomic_DNA"/>
</dbReference>
<evidence type="ECO:0000256" key="3">
    <source>
        <dbReference type="ARBA" id="ARBA00022692"/>
    </source>
</evidence>
<feature type="transmembrane region" description="Helical" evidence="6">
    <location>
        <begin position="86"/>
        <end position="104"/>
    </location>
</feature>
<feature type="transmembrane region" description="Helical" evidence="6">
    <location>
        <begin position="206"/>
        <end position="224"/>
    </location>
</feature>
<dbReference type="RefSeq" id="XP_068350059.1">
    <property type="nucleotide sequence ID" value="XM_068490458.1"/>
</dbReference>
<feature type="transmembrane region" description="Helical" evidence="6">
    <location>
        <begin position="138"/>
        <end position="156"/>
    </location>
</feature>
<feature type="transmembrane region" description="Helical" evidence="6">
    <location>
        <begin position="168"/>
        <end position="186"/>
    </location>
</feature>
<dbReference type="GO" id="GO:0046964">
    <property type="term" value="F:3'-phosphoadenosine 5'-phosphosulfate transmembrane transporter activity"/>
    <property type="evidence" value="ECO:0007669"/>
    <property type="project" value="TreeGrafter"/>
</dbReference>
<dbReference type="Proteomes" id="UP000179807">
    <property type="component" value="Unassembled WGS sequence"/>
</dbReference>
<comment type="caution">
    <text evidence="7">The sequence shown here is derived from an EMBL/GenBank/DDBJ whole genome shotgun (WGS) entry which is preliminary data.</text>
</comment>
<accession>A0A1J4JCJ6</accession>
<dbReference type="AlphaFoldDB" id="A0A1J4JCJ6"/>
<dbReference type="PANTHER" id="PTHR10778">
    <property type="entry name" value="SOLUTE CARRIER FAMILY 35 MEMBER B"/>
    <property type="match status" value="1"/>
</dbReference>
<keyword evidence="3 6" id="KW-0812">Transmembrane</keyword>
<dbReference type="InterPro" id="IPR037185">
    <property type="entry name" value="EmrE-like"/>
</dbReference>
<name>A0A1J4JCJ6_9EUKA</name>
<feature type="transmembrane region" description="Helical" evidence="6">
    <location>
        <begin position="12"/>
        <end position="32"/>
    </location>
</feature>
<dbReference type="InterPro" id="IPR013657">
    <property type="entry name" value="SCL35B1-4/HUT1"/>
</dbReference>